<dbReference type="EMBL" id="NOXU01000024">
    <property type="protein sequence ID" value="OYQ35863.1"/>
    <property type="molecule type" value="Genomic_DNA"/>
</dbReference>
<comment type="caution">
    <text evidence="1">The sequence shown here is derived from an EMBL/GenBank/DDBJ whole genome shotgun (WGS) entry which is preliminary data.</text>
</comment>
<keyword evidence="2" id="KW-1185">Reference proteome</keyword>
<dbReference type="AlphaFoldDB" id="A0A255Z2W8"/>
<name>A0A255Z2W8_9PROT</name>
<evidence type="ECO:0000313" key="1">
    <source>
        <dbReference type="EMBL" id="OYQ35863.1"/>
    </source>
</evidence>
<organism evidence="1 2">
    <name type="scientific">Niveispirillum lacus</name>
    <dbReference type="NCBI Taxonomy" id="1981099"/>
    <lineage>
        <taxon>Bacteria</taxon>
        <taxon>Pseudomonadati</taxon>
        <taxon>Pseudomonadota</taxon>
        <taxon>Alphaproteobacteria</taxon>
        <taxon>Rhodospirillales</taxon>
        <taxon>Azospirillaceae</taxon>
        <taxon>Niveispirillum</taxon>
    </lineage>
</organism>
<dbReference type="RefSeq" id="WP_094454826.1">
    <property type="nucleotide sequence ID" value="NZ_NOXU01000024.1"/>
</dbReference>
<proteinExistence type="predicted"/>
<accession>A0A255Z2W8</accession>
<dbReference type="Proteomes" id="UP000216998">
    <property type="component" value="Unassembled WGS sequence"/>
</dbReference>
<protein>
    <submittedName>
        <fullName evidence="1">Uncharacterized protein</fullName>
    </submittedName>
</protein>
<reference evidence="1 2" key="1">
    <citation type="submission" date="2017-07" db="EMBL/GenBank/DDBJ databases">
        <title>Niveispirillum cyanobacteriorum sp. nov., isolated from cyanobacterial aggregates in a eutrophic lake.</title>
        <authorList>
            <person name="Cai H."/>
        </authorList>
    </citation>
    <scope>NUCLEOTIDE SEQUENCE [LARGE SCALE GENOMIC DNA]</scope>
    <source>
        <strain evidence="2">TH1-14</strain>
    </source>
</reference>
<gene>
    <name evidence="1" type="ORF">CHU95_06230</name>
</gene>
<evidence type="ECO:0000313" key="2">
    <source>
        <dbReference type="Proteomes" id="UP000216998"/>
    </source>
</evidence>
<sequence>MPTEIRHIIFTNEEVIRAVVDYHRRAGNPLPSGSIIRLEVQTEPQVRCALHIGADDGTRQVSWIDNPTLAACLIFYCINQRIPLPTKSAKQLHMMNEKVTLVVHKNAQTDRGGARVA</sequence>
<dbReference type="OrthoDB" id="7360873at2"/>